<proteinExistence type="inferred from homology"/>
<feature type="compositionally biased region" description="Basic and acidic residues" evidence="7">
    <location>
        <begin position="64"/>
        <end position="73"/>
    </location>
</feature>
<dbReference type="PANTHER" id="PTHR33217:SF7">
    <property type="entry name" value="TRANSPOSASE FOR INSERTION SEQUENCE ELEMENT IS1081"/>
    <property type="match status" value="1"/>
</dbReference>
<accession>I0IJA7</accession>
<evidence type="ECO:0000256" key="5">
    <source>
        <dbReference type="ARBA" id="ARBA00023172"/>
    </source>
</evidence>
<dbReference type="Pfam" id="PF00872">
    <property type="entry name" value="Transposase_mut"/>
    <property type="match status" value="1"/>
</dbReference>
<dbReference type="GO" id="GO:0004803">
    <property type="term" value="F:transposase activity"/>
    <property type="evidence" value="ECO:0007669"/>
    <property type="project" value="UniProtKB-UniRule"/>
</dbReference>
<evidence type="ECO:0000256" key="1">
    <source>
        <dbReference type="ARBA" id="ARBA00002190"/>
    </source>
</evidence>
<keyword evidence="5 6" id="KW-0233">DNA recombination</keyword>
<comment type="similarity">
    <text evidence="2 6">Belongs to the transposase mutator family.</text>
</comment>
<dbReference type="InterPro" id="IPR001207">
    <property type="entry name" value="Transposase_mutator"/>
</dbReference>
<keyword evidence="3 6" id="KW-0815">Transposition</keyword>
<evidence type="ECO:0000256" key="7">
    <source>
        <dbReference type="SAM" id="MobiDB-lite"/>
    </source>
</evidence>
<keyword evidence="9" id="KW-1185">Reference proteome</keyword>
<keyword evidence="4 6" id="KW-0238">DNA-binding</keyword>
<dbReference type="PROSITE" id="PS01007">
    <property type="entry name" value="TRANSPOSASE_MUTATOR"/>
    <property type="match status" value="1"/>
</dbReference>
<dbReference type="AlphaFoldDB" id="I0IJA7"/>
<sequence>MQVFDLCLQPLVTHLQDTHGLDRHNPALTGLMDLLTQHGTDAMAQAFAATLNIAMRLEREQHLGAAEHERSADRTGYANGFSPKQLDTPAGRVTVAVPKTRPVPGRGESFEPFFPQALERGSRACRAVNATLAAMYVQGVSTRDVKAVMTELGLENITSAQVSRATAELDEELRAWRGRPLGTVERLILDARYEKVREGGVVRDVAVLTAVGILPNGSRSVLGISVALSEAEVHWRDFLDSLVARGMRGVELVNSDDHAGLAEARKAVLPAVPWQRCQFHLANNAIHHAPTAATCEKIGKQLGQVWNAPARAEADRRLADLIDEHEPKSPRLAKWLGKNVPEGLTVFAFPPAQRKKLRTSNGIERPIQQELKRRTRKIRVFPNAESLLRLCSALLVEIDDDWQASTRRYLPASEEVAR</sequence>
<organism evidence="8 9">
    <name type="scientific">Phycisphaera mikurensis (strain NBRC 102666 / KCTC 22515 / FYK2301M01)</name>
    <dbReference type="NCBI Taxonomy" id="1142394"/>
    <lineage>
        <taxon>Bacteria</taxon>
        <taxon>Pseudomonadati</taxon>
        <taxon>Planctomycetota</taxon>
        <taxon>Phycisphaerae</taxon>
        <taxon>Phycisphaerales</taxon>
        <taxon>Phycisphaeraceae</taxon>
        <taxon>Phycisphaera</taxon>
    </lineage>
</organism>
<evidence type="ECO:0000313" key="9">
    <source>
        <dbReference type="Proteomes" id="UP000007881"/>
    </source>
</evidence>
<protein>
    <recommendedName>
        <fullName evidence="6">Mutator family transposase</fullName>
    </recommendedName>
</protein>
<dbReference type="NCBIfam" id="NF033543">
    <property type="entry name" value="transpos_IS256"/>
    <property type="match status" value="1"/>
</dbReference>
<evidence type="ECO:0000256" key="3">
    <source>
        <dbReference type="ARBA" id="ARBA00022578"/>
    </source>
</evidence>
<comment type="function">
    <text evidence="1 6">Required for the transposition of the insertion element.</text>
</comment>
<evidence type="ECO:0000256" key="4">
    <source>
        <dbReference type="ARBA" id="ARBA00023125"/>
    </source>
</evidence>
<feature type="region of interest" description="Disordered" evidence="7">
    <location>
        <begin position="64"/>
        <end position="91"/>
    </location>
</feature>
<evidence type="ECO:0000313" key="8">
    <source>
        <dbReference type="EMBL" id="BAM05345.1"/>
    </source>
</evidence>
<evidence type="ECO:0000256" key="6">
    <source>
        <dbReference type="RuleBase" id="RU365089"/>
    </source>
</evidence>
<dbReference type="PATRIC" id="fig|1142394.8.peg.3297"/>
<dbReference type="EMBL" id="AP012338">
    <property type="protein sequence ID" value="BAM05345.1"/>
    <property type="molecule type" value="Genomic_DNA"/>
</dbReference>
<reference evidence="8 9" key="1">
    <citation type="submission" date="2012-02" db="EMBL/GenBank/DDBJ databases">
        <title>Complete genome sequence of Phycisphaera mikurensis NBRC 102666.</title>
        <authorList>
            <person name="Ankai A."/>
            <person name="Hosoyama A."/>
            <person name="Terui Y."/>
            <person name="Sekine M."/>
            <person name="Fukai R."/>
            <person name="Kato Y."/>
            <person name="Nakamura S."/>
            <person name="Yamada-Narita S."/>
            <person name="Kawakoshi A."/>
            <person name="Fukunaga Y."/>
            <person name="Yamazaki S."/>
            <person name="Fujita N."/>
        </authorList>
    </citation>
    <scope>NUCLEOTIDE SEQUENCE [LARGE SCALE GENOMIC DNA]</scope>
    <source>
        <strain evidence="9">NBRC 102666 / KCTC 22515 / FYK2301M01</strain>
    </source>
</reference>
<gene>
    <name evidence="8" type="ordered locus">PSMK_31860</name>
</gene>
<dbReference type="Proteomes" id="UP000007881">
    <property type="component" value="Chromosome"/>
</dbReference>
<evidence type="ECO:0000256" key="2">
    <source>
        <dbReference type="ARBA" id="ARBA00010961"/>
    </source>
</evidence>
<dbReference type="eggNOG" id="COG3328">
    <property type="taxonomic scope" value="Bacteria"/>
</dbReference>
<name>I0IJA7_PHYMF</name>
<dbReference type="HOGENOM" id="CLU_036805_8_0_0"/>
<dbReference type="GO" id="GO:0006313">
    <property type="term" value="P:DNA transposition"/>
    <property type="evidence" value="ECO:0007669"/>
    <property type="project" value="UniProtKB-UniRule"/>
</dbReference>
<dbReference type="GO" id="GO:0003677">
    <property type="term" value="F:DNA binding"/>
    <property type="evidence" value="ECO:0007669"/>
    <property type="project" value="UniProtKB-UniRule"/>
</dbReference>
<keyword evidence="6" id="KW-0814">Transposable element</keyword>
<dbReference type="PANTHER" id="PTHR33217">
    <property type="entry name" value="TRANSPOSASE FOR INSERTION SEQUENCE ELEMENT IS1081"/>
    <property type="match status" value="1"/>
</dbReference>
<dbReference type="KEGG" id="phm:PSMK_31860"/>